<feature type="domain" description="NADP-dependent oxidoreductase" evidence="2">
    <location>
        <begin position="6"/>
        <end position="290"/>
    </location>
</feature>
<dbReference type="PRINTS" id="PR00069">
    <property type="entry name" value="ALDKETRDTASE"/>
</dbReference>
<gene>
    <name evidence="3" type="primary">sirO_0</name>
    <name evidence="3" type="ORF">LSUE1_G000387</name>
</gene>
<dbReference type="CDD" id="cd19075">
    <property type="entry name" value="AKR_AKR7A1-5"/>
    <property type="match status" value="1"/>
</dbReference>
<dbReference type="Pfam" id="PF00248">
    <property type="entry name" value="Aldo_ket_red"/>
    <property type="match status" value="1"/>
</dbReference>
<keyword evidence="1" id="KW-0560">Oxidoreductase</keyword>
<dbReference type="OrthoDB" id="48988at2759"/>
<dbReference type="GO" id="GO:0016491">
    <property type="term" value="F:oxidoreductase activity"/>
    <property type="evidence" value="ECO:0007669"/>
    <property type="project" value="UniProtKB-KW"/>
</dbReference>
<protein>
    <submittedName>
        <fullName evidence="3">Oxidoreductase sirO</fullName>
    </submittedName>
</protein>
<dbReference type="AlphaFoldDB" id="A0A8T9CM19"/>
<proteinExistence type="predicted"/>
<keyword evidence="4" id="KW-1185">Reference proteome</keyword>
<organism evidence="3 4">
    <name type="scientific">Lachnellula suecica</name>
    <dbReference type="NCBI Taxonomy" id="602035"/>
    <lineage>
        <taxon>Eukaryota</taxon>
        <taxon>Fungi</taxon>
        <taxon>Dikarya</taxon>
        <taxon>Ascomycota</taxon>
        <taxon>Pezizomycotina</taxon>
        <taxon>Leotiomycetes</taxon>
        <taxon>Helotiales</taxon>
        <taxon>Lachnaceae</taxon>
        <taxon>Lachnellula</taxon>
    </lineage>
</organism>
<dbReference type="InterPro" id="IPR023210">
    <property type="entry name" value="NADP_OxRdtase_dom"/>
</dbReference>
<accession>A0A8T9CM19</accession>
<dbReference type="PANTHER" id="PTHR43364:SF4">
    <property type="entry name" value="NAD(P)-LINKED OXIDOREDUCTASE SUPERFAMILY PROTEIN"/>
    <property type="match status" value="1"/>
</dbReference>
<evidence type="ECO:0000259" key="2">
    <source>
        <dbReference type="Pfam" id="PF00248"/>
    </source>
</evidence>
<dbReference type="SUPFAM" id="SSF51430">
    <property type="entry name" value="NAD(P)-linked oxidoreductase"/>
    <property type="match status" value="1"/>
</dbReference>
<name>A0A8T9CM19_9HELO</name>
<dbReference type="PANTHER" id="PTHR43364">
    <property type="entry name" value="NADH-SPECIFIC METHYLGLYOXAL REDUCTASE-RELATED"/>
    <property type="match status" value="1"/>
</dbReference>
<dbReference type="InterPro" id="IPR036812">
    <property type="entry name" value="NAD(P)_OxRdtase_dom_sf"/>
</dbReference>
<dbReference type="InterPro" id="IPR020471">
    <property type="entry name" value="AKR"/>
</dbReference>
<dbReference type="Gene3D" id="3.20.20.100">
    <property type="entry name" value="NADP-dependent oxidoreductase domain"/>
    <property type="match status" value="1"/>
</dbReference>
<dbReference type="EMBL" id="QGMK01000003">
    <property type="protein sequence ID" value="TVY85517.1"/>
    <property type="molecule type" value="Genomic_DNA"/>
</dbReference>
<dbReference type="InterPro" id="IPR050523">
    <property type="entry name" value="AKR_Detox_Biosynth"/>
</dbReference>
<evidence type="ECO:0000313" key="3">
    <source>
        <dbReference type="EMBL" id="TVY85517.1"/>
    </source>
</evidence>
<evidence type="ECO:0000313" key="4">
    <source>
        <dbReference type="Proteomes" id="UP000469558"/>
    </source>
</evidence>
<dbReference type="Proteomes" id="UP000469558">
    <property type="component" value="Unassembled WGS sequence"/>
</dbReference>
<evidence type="ECO:0000256" key="1">
    <source>
        <dbReference type="ARBA" id="ARBA00023002"/>
    </source>
</evidence>
<sequence>MVKVIVGMMGSSVGAGSTSLSTPAQVQEFLDCAKHHGVRELDTARVYAGGKSEDLLGAVNAHKQFSVSTKAPAFSPKSLTEGKIIANCNLSLKALGQEKIDIYYLHGPDRETPLEEQCRAIGKLYSEGKFEKFGVSNISPAEVQKIHDICTQHGYPLPSVYQGGYNPLQRGAEDQLFPILRNLKMNFYAYSPLAGGALAKKIDDVLKPAPGTRFDAMKIFGDMYLKKPTVDSLAVLKAKCDQVGITVMEATMRWFLHHSPLKEDDGVILGASSTRQIEESLATCEKGPLPAGLELAFDDL</sequence>
<reference evidence="3 4" key="1">
    <citation type="submission" date="2018-05" db="EMBL/GenBank/DDBJ databases">
        <title>Genome sequencing and assembly of the regulated plant pathogen Lachnellula willkommii and related sister species for the development of diagnostic species identification markers.</title>
        <authorList>
            <person name="Giroux E."/>
            <person name="Bilodeau G."/>
        </authorList>
    </citation>
    <scope>NUCLEOTIDE SEQUENCE [LARGE SCALE GENOMIC DNA]</scope>
    <source>
        <strain evidence="3 4">CBS 268.59</strain>
    </source>
</reference>
<comment type="caution">
    <text evidence="3">The sequence shown here is derived from an EMBL/GenBank/DDBJ whole genome shotgun (WGS) entry which is preliminary data.</text>
</comment>